<protein>
    <submittedName>
        <fullName evidence="1">Uncharacterized protein</fullName>
    </submittedName>
</protein>
<proteinExistence type="predicted"/>
<sequence>MQAQNNEKNNIIVPEPGWLAGLIIYEISTRNFTSPHGPESGTFQSLI</sequence>
<organism evidence="1">
    <name type="scientific">marine sediment metagenome</name>
    <dbReference type="NCBI Taxonomy" id="412755"/>
    <lineage>
        <taxon>unclassified sequences</taxon>
        <taxon>metagenomes</taxon>
        <taxon>ecological metagenomes</taxon>
    </lineage>
</organism>
<comment type="caution">
    <text evidence="1">The sequence shown here is derived from an EMBL/GenBank/DDBJ whole genome shotgun (WGS) entry which is preliminary data.</text>
</comment>
<evidence type="ECO:0000313" key="1">
    <source>
        <dbReference type="EMBL" id="GAH92977.1"/>
    </source>
</evidence>
<dbReference type="EMBL" id="BARU01045402">
    <property type="protein sequence ID" value="GAH92977.1"/>
    <property type="molecule type" value="Genomic_DNA"/>
</dbReference>
<name>X1JG86_9ZZZZ</name>
<gene>
    <name evidence="1" type="ORF">S03H2_68906</name>
</gene>
<reference evidence="1" key="1">
    <citation type="journal article" date="2014" name="Front. Microbiol.">
        <title>High frequency of phylogenetically diverse reductive dehalogenase-homologous genes in deep subseafloor sedimentary metagenomes.</title>
        <authorList>
            <person name="Kawai M."/>
            <person name="Futagami T."/>
            <person name="Toyoda A."/>
            <person name="Takaki Y."/>
            <person name="Nishi S."/>
            <person name="Hori S."/>
            <person name="Arai W."/>
            <person name="Tsubouchi T."/>
            <person name="Morono Y."/>
            <person name="Uchiyama I."/>
            <person name="Ito T."/>
            <person name="Fujiyama A."/>
            <person name="Inagaki F."/>
            <person name="Takami H."/>
        </authorList>
    </citation>
    <scope>NUCLEOTIDE SEQUENCE</scope>
    <source>
        <strain evidence="1">Expedition CK06-06</strain>
    </source>
</reference>
<dbReference type="AlphaFoldDB" id="X1JG86"/>
<feature type="non-terminal residue" evidence="1">
    <location>
        <position position="47"/>
    </location>
</feature>
<accession>X1JG86</accession>